<accession>A0A1V2IJ68</accession>
<dbReference type="EMBL" id="MOMC01000010">
    <property type="protein sequence ID" value="ONH32471.1"/>
    <property type="molecule type" value="Genomic_DNA"/>
</dbReference>
<feature type="transmembrane region" description="Helical" evidence="2">
    <location>
        <begin position="44"/>
        <end position="62"/>
    </location>
</feature>
<evidence type="ECO:0000313" key="4">
    <source>
        <dbReference type="Proteomes" id="UP000188929"/>
    </source>
</evidence>
<dbReference type="STRING" id="1834516.BL253_05495"/>
<feature type="compositionally biased region" description="Low complexity" evidence="1">
    <location>
        <begin position="1"/>
        <end position="14"/>
    </location>
</feature>
<comment type="caution">
    <text evidence="3">The sequence shown here is derived from an EMBL/GenBank/DDBJ whole genome shotgun (WGS) entry which is preliminary data.</text>
</comment>
<dbReference type="AlphaFoldDB" id="A0A1V2IJ68"/>
<dbReference type="RefSeq" id="WP_076814139.1">
    <property type="nucleotide sequence ID" value="NZ_MOMC01000010.1"/>
</dbReference>
<feature type="region of interest" description="Disordered" evidence="1">
    <location>
        <begin position="1"/>
        <end position="25"/>
    </location>
</feature>
<evidence type="ECO:0000256" key="2">
    <source>
        <dbReference type="SAM" id="Phobius"/>
    </source>
</evidence>
<gene>
    <name evidence="3" type="ORF">BL253_05495</name>
</gene>
<keyword evidence="2" id="KW-1133">Transmembrane helix</keyword>
<dbReference type="Proteomes" id="UP000188929">
    <property type="component" value="Unassembled WGS sequence"/>
</dbReference>
<keyword evidence="4" id="KW-1185">Reference proteome</keyword>
<organism evidence="3 4">
    <name type="scientific">Pseudofrankia asymbiotica</name>
    <dbReference type="NCBI Taxonomy" id="1834516"/>
    <lineage>
        <taxon>Bacteria</taxon>
        <taxon>Bacillati</taxon>
        <taxon>Actinomycetota</taxon>
        <taxon>Actinomycetes</taxon>
        <taxon>Frankiales</taxon>
        <taxon>Frankiaceae</taxon>
        <taxon>Pseudofrankia</taxon>
    </lineage>
</organism>
<protein>
    <submittedName>
        <fullName evidence="3">Uncharacterized protein</fullName>
    </submittedName>
</protein>
<keyword evidence="2" id="KW-0812">Transmembrane</keyword>
<keyword evidence="2" id="KW-0472">Membrane</keyword>
<proteinExistence type="predicted"/>
<name>A0A1V2IJ68_9ACTN</name>
<evidence type="ECO:0000256" key="1">
    <source>
        <dbReference type="SAM" id="MobiDB-lite"/>
    </source>
</evidence>
<reference evidence="4" key="1">
    <citation type="submission" date="2016-10" db="EMBL/GenBank/DDBJ databases">
        <title>Frankia sp. NRRL B-16386 Genome sequencing.</title>
        <authorList>
            <person name="Ghodhbane-Gtari F."/>
            <person name="Swanson E."/>
            <person name="Gueddou A."/>
            <person name="Hezbri K."/>
            <person name="Ktari K."/>
            <person name="Nouioui I."/>
            <person name="Morris K."/>
            <person name="Simpson S."/>
            <person name="Abebe-Akele F."/>
            <person name="Thomas K."/>
            <person name="Gtari M."/>
            <person name="Tisa L.S."/>
        </authorList>
    </citation>
    <scope>NUCLEOTIDE SEQUENCE [LARGE SCALE GENOMIC DNA]</scope>
    <source>
        <strain evidence="4">NRRL B-16386</strain>
    </source>
</reference>
<evidence type="ECO:0000313" key="3">
    <source>
        <dbReference type="EMBL" id="ONH32471.1"/>
    </source>
</evidence>
<sequence length="63" mass="6535">MTAGPARSAAASGRRGQRVPLPPRRRWFDKGAAKPWAGLSKVKLMALFFVLAGAAAGAVDAAE</sequence>